<comment type="caution">
    <text evidence="1">The sequence shown here is derived from an EMBL/GenBank/DDBJ whole genome shotgun (WGS) entry which is preliminary data.</text>
</comment>
<accession>A0ABT1F7K9</accession>
<sequence length="233" mass="27680">MRVAVIQSNYIPWKGYFDIIHDVDTFIFLDDVQFTAQDWRSRNRIKTKDGLKWLSVPVGTDKVRLIHEVRLASSLWQTKHWRSISQSYSRAPHFLRYREMLEDFYLGRSWESLSEMNQHLIQLIARECLGITTRFRDSREFELRGRKLDRLLDLIGQSGASHYLSGPTARDYIDDRCFQQAGIELEYKDYSGYPVYDQLHPPFEHAVTILDLLFHTGPDAPYYLWGWRKEANR</sequence>
<evidence type="ECO:0000313" key="2">
    <source>
        <dbReference type="Proteomes" id="UP001204615"/>
    </source>
</evidence>
<dbReference type="Pfam" id="PF08889">
    <property type="entry name" value="WbqC"/>
    <property type="match status" value="1"/>
</dbReference>
<organism evidence="1 2">
    <name type="scientific">Dyella lutea</name>
    <dbReference type="NCBI Taxonomy" id="2950441"/>
    <lineage>
        <taxon>Bacteria</taxon>
        <taxon>Pseudomonadati</taxon>
        <taxon>Pseudomonadota</taxon>
        <taxon>Gammaproteobacteria</taxon>
        <taxon>Lysobacterales</taxon>
        <taxon>Rhodanobacteraceae</taxon>
        <taxon>Dyella</taxon>
    </lineage>
</organism>
<dbReference type="InterPro" id="IPR014985">
    <property type="entry name" value="WbqC"/>
</dbReference>
<dbReference type="RefSeq" id="WP_253565143.1">
    <property type="nucleotide sequence ID" value="NZ_JAMZEK010000001.1"/>
</dbReference>
<protein>
    <submittedName>
        <fullName evidence="1">WbqC family protein</fullName>
    </submittedName>
</protein>
<keyword evidence="2" id="KW-1185">Reference proteome</keyword>
<name>A0ABT1F7K9_9GAMM</name>
<reference evidence="1 2" key="1">
    <citation type="submission" date="2022-06" db="EMBL/GenBank/DDBJ databases">
        <title>Dyella sp. Sa strain:Sa Genome sequencing.</title>
        <authorList>
            <person name="Park S."/>
        </authorList>
    </citation>
    <scope>NUCLEOTIDE SEQUENCE [LARGE SCALE GENOMIC DNA]</scope>
    <source>
        <strain evidence="1 2">Sa</strain>
    </source>
</reference>
<proteinExistence type="predicted"/>
<evidence type="ECO:0000313" key="1">
    <source>
        <dbReference type="EMBL" id="MCP1373377.1"/>
    </source>
</evidence>
<gene>
    <name evidence="1" type="ORF">NC595_04820</name>
</gene>
<dbReference type="EMBL" id="JAMZEK010000001">
    <property type="protein sequence ID" value="MCP1373377.1"/>
    <property type="molecule type" value="Genomic_DNA"/>
</dbReference>
<dbReference type="Proteomes" id="UP001204615">
    <property type="component" value="Unassembled WGS sequence"/>
</dbReference>